<dbReference type="EMBL" id="KJ668714">
    <property type="protein sequence ID" value="AHY83489.1"/>
    <property type="molecule type" value="Genomic_DNA"/>
</dbReference>
<evidence type="ECO:0000313" key="2">
    <source>
        <dbReference type="Proteomes" id="UP000024439"/>
    </source>
</evidence>
<reference evidence="1 2" key="1">
    <citation type="submission" date="2014-10" db="EMBL/GenBank/DDBJ databases">
        <title>Complete genome sequence of e11/2, a T-even type bacteriophage specific for E. coli O157:H7.</title>
        <authorList>
            <person name="Coffey B."/>
            <person name="Ross P."/>
            <person name="O'Flynn G."/>
            <person name="O'Sullivan O."/>
            <person name="Casey A."/>
            <person name="Callanan M."/>
            <person name="Coffey A."/>
            <person name="McAuliffe O."/>
        </authorList>
    </citation>
    <scope>NUCLEOTIDE SEQUENCE [LARGE SCALE GENOMIC DNA]</scope>
</reference>
<gene>
    <name evidence="1" type="ORF">e112_012</name>
</gene>
<evidence type="ECO:0000313" key="1">
    <source>
        <dbReference type="EMBL" id="AHY83489.1"/>
    </source>
</evidence>
<organism evidence="1 2">
    <name type="scientific">Escherichia phage vB_EcoM_112</name>
    <dbReference type="NCBI Taxonomy" id="1495285"/>
    <lineage>
        <taxon>Viruses</taxon>
        <taxon>Duplodnaviria</taxon>
        <taxon>Heunggongvirae</taxon>
        <taxon>Uroviricota</taxon>
        <taxon>Caudoviricetes</taxon>
        <taxon>Pantevenvirales</taxon>
        <taxon>Straboviridae</taxon>
        <taxon>Tevenvirinae</taxon>
        <taxon>Tequatrovirus</taxon>
        <taxon>Tequatrovirus e112</taxon>
    </lineage>
</organism>
<sequence length="165" mass="18727">MNINIGEIARVSDKSRSKAAGKLVEVVSIQLKHGVKDEDSEVKVRIIAKDGMSKPQFGYVRWKFLEPAFLKAVPAKGIETIDTSHVGVDFKWKLGQAIKFVAPYEFEFTEDEEGVVQKHRTRAMCAYITDQWVEDGVKLYNAVFLGTYKVIPESWIKHYSKARCA</sequence>
<dbReference type="KEGG" id="vg:19485440"/>
<dbReference type="RefSeq" id="YP_009030896.1">
    <property type="nucleotide sequence ID" value="NC_024125.2"/>
</dbReference>
<proteinExistence type="predicted"/>
<accession>A0A023ZV94</accession>
<keyword evidence="2" id="KW-1185">Reference proteome</keyword>
<dbReference type="GeneID" id="19485440"/>
<name>A0A023ZV94_9CAUD</name>
<dbReference type="InterPro" id="IPR020230">
    <property type="entry name" value="Tscrpt_reg_MotB"/>
</dbReference>
<protein>
    <submittedName>
        <fullName evidence="1">Modifier of transcription</fullName>
    </submittedName>
</protein>
<dbReference type="Proteomes" id="UP000024439">
    <property type="component" value="Segment"/>
</dbReference>
<dbReference type="Pfam" id="PF17613">
    <property type="entry name" value="motB"/>
    <property type="match status" value="1"/>
</dbReference>